<dbReference type="InterPro" id="IPR011075">
    <property type="entry name" value="TetR_C"/>
</dbReference>
<dbReference type="InterPro" id="IPR036271">
    <property type="entry name" value="Tet_transcr_reg_TetR-rel_C_sf"/>
</dbReference>
<dbReference type="Gene3D" id="1.10.10.60">
    <property type="entry name" value="Homeodomain-like"/>
    <property type="match status" value="1"/>
</dbReference>
<feature type="DNA-binding region" description="H-T-H motif" evidence="4">
    <location>
        <begin position="38"/>
        <end position="57"/>
    </location>
</feature>
<dbReference type="Proteomes" id="UP001629953">
    <property type="component" value="Unassembled WGS sequence"/>
</dbReference>
<accession>A0ABW9G486</accession>
<evidence type="ECO:0000313" key="6">
    <source>
        <dbReference type="EMBL" id="MFM2484485.1"/>
    </source>
</evidence>
<keyword evidence="2 4" id="KW-0238">DNA-binding</keyword>
<dbReference type="Pfam" id="PF16859">
    <property type="entry name" value="TetR_C_11"/>
    <property type="match status" value="1"/>
</dbReference>
<dbReference type="SUPFAM" id="SSF48498">
    <property type="entry name" value="Tetracyclin repressor-like, C-terminal domain"/>
    <property type="match status" value="1"/>
</dbReference>
<dbReference type="SUPFAM" id="SSF46689">
    <property type="entry name" value="Homeodomain-like"/>
    <property type="match status" value="1"/>
</dbReference>
<name>A0ABW9G486_9GAMM</name>
<reference evidence="6 7" key="1">
    <citation type="journal article" date="2013" name="Int. J. Syst. Evol. Microbiol.">
        <title>Celerinatantimonas yamalensis sp. nov., a cold-adapted diazotrophic bacterium from a cold permafrost brine.</title>
        <authorList>
            <person name="Shcherbakova V."/>
            <person name="Chuvilskaya N."/>
            <person name="Rivkina E."/>
            <person name="Demidov N."/>
            <person name="Uchaeva V."/>
            <person name="Suetin S."/>
            <person name="Suzina N."/>
            <person name="Gilichinsky D."/>
        </authorList>
    </citation>
    <scope>NUCLEOTIDE SEQUENCE [LARGE SCALE GENOMIC DNA]</scope>
    <source>
        <strain evidence="6 7">C7</strain>
    </source>
</reference>
<keyword evidence="7" id="KW-1185">Reference proteome</keyword>
<proteinExistence type="predicted"/>
<dbReference type="InterPro" id="IPR050109">
    <property type="entry name" value="HTH-type_TetR-like_transc_reg"/>
</dbReference>
<dbReference type="Gene3D" id="1.10.357.10">
    <property type="entry name" value="Tetracycline Repressor, domain 2"/>
    <property type="match status" value="1"/>
</dbReference>
<dbReference type="PROSITE" id="PS50977">
    <property type="entry name" value="HTH_TETR_2"/>
    <property type="match status" value="1"/>
</dbReference>
<dbReference type="Pfam" id="PF00440">
    <property type="entry name" value="TetR_N"/>
    <property type="match status" value="1"/>
</dbReference>
<comment type="caution">
    <text evidence="6">The sequence shown here is derived from an EMBL/GenBank/DDBJ whole genome shotgun (WGS) entry which is preliminary data.</text>
</comment>
<keyword evidence="1" id="KW-0805">Transcription regulation</keyword>
<protein>
    <submittedName>
        <fullName evidence="6">TetR/AcrR family transcriptional regulator</fullName>
    </submittedName>
</protein>
<evidence type="ECO:0000256" key="1">
    <source>
        <dbReference type="ARBA" id="ARBA00023015"/>
    </source>
</evidence>
<gene>
    <name evidence="6" type="ORF">ABUE30_05295</name>
</gene>
<dbReference type="EMBL" id="JBEQCT010000002">
    <property type="protein sequence ID" value="MFM2484485.1"/>
    <property type="molecule type" value="Genomic_DNA"/>
</dbReference>
<dbReference type="PANTHER" id="PTHR30055:SF148">
    <property type="entry name" value="TETR-FAMILY TRANSCRIPTIONAL REGULATOR"/>
    <property type="match status" value="1"/>
</dbReference>
<evidence type="ECO:0000256" key="2">
    <source>
        <dbReference type="ARBA" id="ARBA00023125"/>
    </source>
</evidence>
<evidence type="ECO:0000256" key="4">
    <source>
        <dbReference type="PROSITE-ProRule" id="PRU00335"/>
    </source>
</evidence>
<evidence type="ECO:0000313" key="7">
    <source>
        <dbReference type="Proteomes" id="UP001629953"/>
    </source>
</evidence>
<evidence type="ECO:0000259" key="5">
    <source>
        <dbReference type="PROSITE" id="PS50977"/>
    </source>
</evidence>
<dbReference type="InterPro" id="IPR009057">
    <property type="entry name" value="Homeodomain-like_sf"/>
</dbReference>
<organism evidence="6 7">
    <name type="scientific">Celerinatantimonas yamalensis</name>
    <dbReference type="NCBI Taxonomy" id="559956"/>
    <lineage>
        <taxon>Bacteria</taxon>
        <taxon>Pseudomonadati</taxon>
        <taxon>Pseudomonadota</taxon>
        <taxon>Gammaproteobacteria</taxon>
        <taxon>Celerinatantimonadaceae</taxon>
        <taxon>Celerinatantimonas</taxon>
    </lineage>
</organism>
<sequence>MSHIREGLRPGGRSARVQIAIHKAVNELITQIGSDAITVPMIANHAGVTPTTIYRRWGDLPTLLADVSLQSWQPETPPPDKGSLKADLYHWFEEFVDEMSSGPGRQVLKDVLASQQKDQTARCCGFTLQQVQHILQRAKERDDRSIPTVDDILDGVIGGLIYRIIFLQEPPSVDHLHRMIDRVLLMARADQEQS</sequence>
<dbReference type="RefSeq" id="WP_408622663.1">
    <property type="nucleotide sequence ID" value="NZ_JBEQCT010000002.1"/>
</dbReference>
<dbReference type="InterPro" id="IPR001647">
    <property type="entry name" value="HTH_TetR"/>
</dbReference>
<feature type="domain" description="HTH tetR-type" evidence="5">
    <location>
        <begin position="15"/>
        <end position="75"/>
    </location>
</feature>
<dbReference type="PANTHER" id="PTHR30055">
    <property type="entry name" value="HTH-TYPE TRANSCRIPTIONAL REGULATOR RUTR"/>
    <property type="match status" value="1"/>
</dbReference>
<evidence type="ECO:0000256" key="3">
    <source>
        <dbReference type="ARBA" id="ARBA00023163"/>
    </source>
</evidence>
<keyword evidence="3" id="KW-0804">Transcription</keyword>